<reference evidence="3 4" key="1">
    <citation type="submission" date="2019-04" db="EMBL/GenBank/DDBJ databases">
        <title>High contiguity whole genome sequence and gene annotation resource for two Venturia nashicola isolates.</title>
        <authorList>
            <person name="Prokchorchik M."/>
            <person name="Won K."/>
            <person name="Lee Y."/>
            <person name="Choi E.D."/>
            <person name="Segonzac C."/>
            <person name="Sohn K.H."/>
        </authorList>
    </citation>
    <scope>NUCLEOTIDE SEQUENCE [LARGE SCALE GENOMIC DNA]</scope>
    <source>
        <strain evidence="3 4">PRI2</strain>
    </source>
</reference>
<keyword evidence="3" id="KW-0378">Hydrolase</keyword>
<feature type="compositionally biased region" description="Polar residues" evidence="2">
    <location>
        <begin position="514"/>
        <end position="542"/>
    </location>
</feature>
<organism evidence="3 4">
    <name type="scientific">Venturia nashicola</name>
    <dbReference type="NCBI Taxonomy" id="86259"/>
    <lineage>
        <taxon>Eukaryota</taxon>
        <taxon>Fungi</taxon>
        <taxon>Dikarya</taxon>
        <taxon>Ascomycota</taxon>
        <taxon>Pezizomycotina</taxon>
        <taxon>Dothideomycetes</taxon>
        <taxon>Pleosporomycetidae</taxon>
        <taxon>Venturiales</taxon>
        <taxon>Venturiaceae</taxon>
        <taxon>Venturia</taxon>
    </lineage>
</organism>
<dbReference type="EMBL" id="SNSC02000006">
    <property type="protein sequence ID" value="TID23346.1"/>
    <property type="molecule type" value="Genomic_DNA"/>
</dbReference>
<feature type="region of interest" description="Disordered" evidence="2">
    <location>
        <begin position="391"/>
        <end position="556"/>
    </location>
</feature>
<dbReference type="Proteomes" id="UP000298493">
    <property type="component" value="Unassembled WGS sequence"/>
</dbReference>
<comment type="caution">
    <text evidence="3">The sequence shown here is derived from an EMBL/GenBank/DDBJ whole genome shotgun (WGS) entry which is preliminary data.</text>
</comment>
<gene>
    <name evidence="3" type="ORF">E6O75_ATG02982</name>
</gene>
<keyword evidence="3" id="KW-0067">ATP-binding</keyword>
<feature type="compositionally biased region" description="Basic and acidic residues" evidence="2">
    <location>
        <begin position="86"/>
        <end position="105"/>
    </location>
</feature>
<keyword evidence="3" id="KW-0347">Helicase</keyword>
<protein>
    <submittedName>
        <fullName evidence="3">ATP-dependent RNA helicase</fullName>
    </submittedName>
</protein>
<name>A0A4Z1PDM7_9PEZI</name>
<feature type="region of interest" description="Disordered" evidence="2">
    <location>
        <begin position="294"/>
        <end position="335"/>
    </location>
</feature>
<accession>A0A4Z1PDM7</accession>
<feature type="compositionally biased region" description="Basic and acidic residues" evidence="2">
    <location>
        <begin position="545"/>
        <end position="556"/>
    </location>
</feature>
<keyword evidence="3" id="KW-0547">Nucleotide-binding</keyword>
<feature type="coiled-coil region" evidence="1">
    <location>
        <begin position="125"/>
        <end position="171"/>
    </location>
</feature>
<evidence type="ECO:0000313" key="3">
    <source>
        <dbReference type="EMBL" id="TID23346.1"/>
    </source>
</evidence>
<feature type="coiled-coil region" evidence="1">
    <location>
        <begin position="35"/>
        <end position="62"/>
    </location>
</feature>
<sequence length="556" mass="64066">MAALHLYTIIEGIHARVSQLPAEHKTDDALLLILFEQITVEYQRLTEEVDKDKRQMQAKFDKFTKREKARNISKRSHRFTVIRTLQQDKRNSKSRKSTRDSNHKTKCREFAEQQHFGEGKATLGLAELEQELREKAKKTQSEGEDAFLKSMKEARNEALRDQASAQKLEEDEVFLKSTREAKGEAIREQAKIVLSIKDQALRQQAYEVLEKFRRSMDDEEIARRYADGEEGEEEEGRMSGVPLPSARDLGGYEDVESKVIEATRNPWEELFQEIIDEATIVEEKEEKARRQIRERQSEVFEEEEKGKMSGVPLPSVRESGEYEDEESKAVKPTRDPWEELFQEIINEATIIEEKEKKAHREIQERLSGVFEALRTQFDDDELLHRWNEDEEEKQEMAFEGAENTGVPLLSDAEVEEQQKKKALRKQQEEDFKAFTQKFDDDEPARRWNETEEAEDGDIPLSSQPPTNQPSNSSSSASSTTSTRSRSTTASSTRSIYPHNTNPTIPAPASPTPKNPLSNKEQPSTQIKPTRYQPTPSIITNARSPRIAEEQIAKRRI</sequence>
<feature type="compositionally biased region" description="Low complexity" evidence="2">
    <location>
        <begin position="461"/>
        <end position="494"/>
    </location>
</feature>
<proteinExistence type="predicted"/>
<keyword evidence="4" id="KW-1185">Reference proteome</keyword>
<evidence type="ECO:0000256" key="2">
    <source>
        <dbReference type="SAM" id="MobiDB-lite"/>
    </source>
</evidence>
<feature type="region of interest" description="Disordered" evidence="2">
    <location>
        <begin position="222"/>
        <end position="250"/>
    </location>
</feature>
<dbReference type="AlphaFoldDB" id="A0A4Z1PDM7"/>
<evidence type="ECO:0000256" key="1">
    <source>
        <dbReference type="SAM" id="Coils"/>
    </source>
</evidence>
<dbReference type="GO" id="GO:0004386">
    <property type="term" value="F:helicase activity"/>
    <property type="evidence" value="ECO:0007669"/>
    <property type="project" value="UniProtKB-KW"/>
</dbReference>
<feature type="compositionally biased region" description="Pro residues" evidence="2">
    <location>
        <begin position="504"/>
        <end position="513"/>
    </location>
</feature>
<keyword evidence="1" id="KW-0175">Coiled coil</keyword>
<evidence type="ECO:0000313" key="4">
    <source>
        <dbReference type="Proteomes" id="UP000298493"/>
    </source>
</evidence>
<feature type="region of interest" description="Disordered" evidence="2">
    <location>
        <begin position="83"/>
        <end position="105"/>
    </location>
</feature>